<evidence type="ECO:0000256" key="4">
    <source>
        <dbReference type="ARBA" id="ARBA00022490"/>
    </source>
</evidence>
<protein>
    <recommendedName>
        <fullName evidence="8">Uracil phosphoribosyltransferase homolog</fullName>
    </recommendedName>
</protein>
<dbReference type="OrthoDB" id="106623at2759"/>
<comment type="similarity">
    <text evidence="3">Belongs to the UPRTase family.</text>
</comment>
<evidence type="ECO:0000256" key="8">
    <source>
        <dbReference type="ARBA" id="ARBA00044193"/>
    </source>
</evidence>
<dbReference type="CDD" id="cd06223">
    <property type="entry name" value="PRTases_typeI"/>
    <property type="match status" value="1"/>
</dbReference>
<proteinExistence type="inferred from homology"/>
<name>A0A9X0DDT6_9CNID</name>
<comment type="subcellular location">
    <subcellularLocation>
        <location evidence="2">Cytoplasm</location>
    </subcellularLocation>
    <subcellularLocation>
        <location evidence="1">Nucleus</location>
    </subcellularLocation>
</comment>
<sequence>MNDQVRELQTILRDKETQRGDFVFYADRLIRLVVEEGLNQLPYENCSVKTPTGASYEGLAFQRGNCGVSIMRSGEAMEKGLRDCCRSIRIGKILIKINEETKTPTVYYAKFPPGMDQRRVLLMYPLLNSGATVITAIRVLVEHGVKEENILLLNVFATPNGVELLLKNFPSVTILTSEVHSDCPSYFGQRYFGTD</sequence>
<keyword evidence="11" id="KW-1185">Reference proteome</keyword>
<reference evidence="10" key="1">
    <citation type="submission" date="2023-01" db="EMBL/GenBank/DDBJ databases">
        <title>Genome assembly of the deep-sea coral Lophelia pertusa.</title>
        <authorList>
            <person name="Herrera S."/>
            <person name="Cordes E."/>
        </authorList>
    </citation>
    <scope>NUCLEOTIDE SEQUENCE</scope>
    <source>
        <strain evidence="10">USNM1676648</strain>
        <tissue evidence="10">Polyp</tissue>
    </source>
</reference>
<dbReference type="Proteomes" id="UP001163046">
    <property type="component" value="Unassembled WGS sequence"/>
</dbReference>
<evidence type="ECO:0000256" key="5">
    <source>
        <dbReference type="ARBA" id="ARBA00022741"/>
    </source>
</evidence>
<organism evidence="10 11">
    <name type="scientific">Desmophyllum pertusum</name>
    <dbReference type="NCBI Taxonomy" id="174260"/>
    <lineage>
        <taxon>Eukaryota</taxon>
        <taxon>Metazoa</taxon>
        <taxon>Cnidaria</taxon>
        <taxon>Anthozoa</taxon>
        <taxon>Hexacorallia</taxon>
        <taxon>Scleractinia</taxon>
        <taxon>Caryophylliina</taxon>
        <taxon>Caryophylliidae</taxon>
        <taxon>Desmophyllum</taxon>
    </lineage>
</organism>
<gene>
    <name evidence="10" type="ORF">OS493_000138</name>
</gene>
<comment type="caution">
    <text evidence="10">The sequence shown here is derived from an EMBL/GenBank/DDBJ whole genome shotgun (WGS) entry which is preliminary data.</text>
</comment>
<evidence type="ECO:0000313" key="11">
    <source>
        <dbReference type="Proteomes" id="UP001163046"/>
    </source>
</evidence>
<keyword evidence="7" id="KW-0539">Nucleus</keyword>
<dbReference type="EMBL" id="MU825396">
    <property type="protein sequence ID" value="KAJ7394334.1"/>
    <property type="molecule type" value="Genomic_DNA"/>
</dbReference>
<evidence type="ECO:0000256" key="6">
    <source>
        <dbReference type="ARBA" id="ARBA00023134"/>
    </source>
</evidence>
<evidence type="ECO:0000313" key="10">
    <source>
        <dbReference type="EMBL" id="KAJ7394334.1"/>
    </source>
</evidence>
<accession>A0A9X0DDT6</accession>
<dbReference type="InterPro" id="IPR029057">
    <property type="entry name" value="PRTase-like"/>
</dbReference>
<dbReference type="SUPFAM" id="SSF53271">
    <property type="entry name" value="PRTase-like"/>
    <property type="match status" value="1"/>
</dbReference>
<keyword evidence="5" id="KW-0547">Nucleotide-binding</keyword>
<dbReference type="InterPro" id="IPR000836">
    <property type="entry name" value="PRTase_dom"/>
</dbReference>
<dbReference type="Gene3D" id="3.40.50.2020">
    <property type="match status" value="1"/>
</dbReference>
<dbReference type="GO" id="GO:0005737">
    <property type="term" value="C:cytoplasm"/>
    <property type="evidence" value="ECO:0007669"/>
    <property type="project" value="UniProtKB-SubCell"/>
</dbReference>
<keyword evidence="4" id="KW-0963">Cytoplasm</keyword>
<evidence type="ECO:0000259" key="9">
    <source>
        <dbReference type="Pfam" id="PF14681"/>
    </source>
</evidence>
<dbReference type="FunFam" id="3.40.50.2020:FF:000026">
    <property type="entry name" value="Uracil phosphoribosyltransferase homolog"/>
    <property type="match status" value="1"/>
</dbReference>
<keyword evidence="6" id="KW-0342">GTP-binding</keyword>
<evidence type="ECO:0000256" key="1">
    <source>
        <dbReference type="ARBA" id="ARBA00004123"/>
    </source>
</evidence>
<dbReference type="GO" id="GO:0005634">
    <property type="term" value="C:nucleus"/>
    <property type="evidence" value="ECO:0007669"/>
    <property type="project" value="UniProtKB-SubCell"/>
</dbReference>
<dbReference type="Pfam" id="PF14681">
    <property type="entry name" value="UPRTase"/>
    <property type="match status" value="1"/>
</dbReference>
<dbReference type="GO" id="GO:0005525">
    <property type="term" value="F:GTP binding"/>
    <property type="evidence" value="ECO:0007669"/>
    <property type="project" value="UniProtKB-KW"/>
</dbReference>
<evidence type="ECO:0000256" key="2">
    <source>
        <dbReference type="ARBA" id="ARBA00004496"/>
    </source>
</evidence>
<dbReference type="AlphaFoldDB" id="A0A9X0DDT6"/>
<evidence type="ECO:0000256" key="7">
    <source>
        <dbReference type="ARBA" id="ARBA00023242"/>
    </source>
</evidence>
<evidence type="ECO:0000256" key="3">
    <source>
        <dbReference type="ARBA" id="ARBA00009516"/>
    </source>
</evidence>
<feature type="domain" description="Phosphoribosyltransferase" evidence="9">
    <location>
        <begin position="3"/>
        <end position="181"/>
    </location>
</feature>